<feature type="region of interest" description="Disordered" evidence="1">
    <location>
        <begin position="108"/>
        <end position="153"/>
    </location>
</feature>
<sequence length="204" mass="20801">MAFRPSQRLRRPPAFPAGYQSRRRRPSWWSPVAAWAGTHRVLTGVGLTGLVCIAVALVAGGLIGHPSTPSASATITSAPPADTPTVENSILPPIEPPLALAATADVAPPATTGPVRASATPTRPRVAPTTASPRPTVRPATTTPVPATTRPVVPTLTATPSATVFVHAGDPCSPVGATGVTELGTQLVCGTTVTSPTRARWHSA</sequence>
<evidence type="ECO:0000256" key="2">
    <source>
        <dbReference type="SAM" id="Phobius"/>
    </source>
</evidence>
<keyword evidence="2" id="KW-1133">Transmembrane helix</keyword>
<organism evidence="3 4">
    <name type="scientific">Pseudofrankia inefficax (strain DSM 45817 / CECT 9037 / DDB 130130 / EuI1c)</name>
    <name type="common">Frankia inefficax</name>
    <dbReference type="NCBI Taxonomy" id="298654"/>
    <lineage>
        <taxon>Bacteria</taxon>
        <taxon>Bacillati</taxon>
        <taxon>Actinomycetota</taxon>
        <taxon>Actinomycetes</taxon>
        <taxon>Frankiales</taxon>
        <taxon>Frankiaceae</taxon>
        <taxon>Pseudofrankia</taxon>
    </lineage>
</organism>
<keyword evidence="2" id="KW-0472">Membrane</keyword>
<gene>
    <name evidence="3" type="ordered locus">FraEuI1c_3848</name>
</gene>
<feature type="region of interest" description="Disordered" evidence="1">
    <location>
        <begin position="1"/>
        <end position="21"/>
    </location>
</feature>
<accession>E3J476</accession>
<protein>
    <submittedName>
        <fullName evidence="3">Uncharacterized protein</fullName>
    </submittedName>
</protein>
<keyword evidence="4" id="KW-1185">Reference proteome</keyword>
<evidence type="ECO:0000313" key="3">
    <source>
        <dbReference type="EMBL" id="ADP81855.1"/>
    </source>
</evidence>
<dbReference type="OrthoDB" id="4295435at2"/>
<keyword evidence="2" id="KW-0812">Transmembrane</keyword>
<dbReference type="KEGG" id="fri:FraEuI1c_3848"/>
<dbReference type="RefSeq" id="WP_013424973.1">
    <property type="nucleotide sequence ID" value="NC_014666.1"/>
</dbReference>
<feature type="region of interest" description="Disordered" evidence="1">
    <location>
        <begin position="69"/>
        <end position="92"/>
    </location>
</feature>
<reference evidence="3 4" key="1">
    <citation type="submission" date="2010-10" db="EMBL/GenBank/DDBJ databases">
        <title>Complete sequence of Frankia sp. EuI1c.</title>
        <authorList>
            <consortium name="US DOE Joint Genome Institute"/>
            <person name="Lucas S."/>
            <person name="Copeland A."/>
            <person name="Lapidus A."/>
            <person name="Cheng J.-F."/>
            <person name="Bruce D."/>
            <person name="Goodwin L."/>
            <person name="Pitluck S."/>
            <person name="Chertkov O."/>
            <person name="Detter J.C."/>
            <person name="Han C."/>
            <person name="Tapia R."/>
            <person name="Land M."/>
            <person name="Hauser L."/>
            <person name="Jeffries C."/>
            <person name="Kyrpides N."/>
            <person name="Ivanova N."/>
            <person name="Mikhailova N."/>
            <person name="Beauchemin N."/>
            <person name="Sen A."/>
            <person name="Sur S.A."/>
            <person name="Gtari M."/>
            <person name="Wall L."/>
            <person name="Tisa L."/>
            <person name="Woyke T."/>
        </authorList>
    </citation>
    <scope>NUCLEOTIDE SEQUENCE [LARGE SCALE GENOMIC DNA]</scope>
    <source>
        <strain evidence="4">DSM 45817 / CECT 9037 / EuI1c</strain>
    </source>
</reference>
<feature type="compositionally biased region" description="Low complexity" evidence="1">
    <location>
        <begin position="69"/>
        <end position="85"/>
    </location>
</feature>
<dbReference type="Proteomes" id="UP000002484">
    <property type="component" value="Chromosome"/>
</dbReference>
<evidence type="ECO:0000256" key="1">
    <source>
        <dbReference type="SAM" id="MobiDB-lite"/>
    </source>
</evidence>
<dbReference type="AlphaFoldDB" id="E3J476"/>
<dbReference type="STRING" id="298654.FraEuI1c_3848"/>
<evidence type="ECO:0000313" key="4">
    <source>
        <dbReference type="Proteomes" id="UP000002484"/>
    </source>
</evidence>
<name>E3J476_PSEI1</name>
<dbReference type="EMBL" id="CP002299">
    <property type="protein sequence ID" value="ADP81855.1"/>
    <property type="molecule type" value="Genomic_DNA"/>
</dbReference>
<feature type="transmembrane region" description="Helical" evidence="2">
    <location>
        <begin position="41"/>
        <end position="63"/>
    </location>
</feature>
<dbReference type="HOGENOM" id="CLU_1341616_0_0_11"/>
<proteinExistence type="predicted"/>
<dbReference type="InParanoid" id="E3J476"/>